<name>A0ABR1YP68_9PEZI</name>
<gene>
    <name evidence="2" type="ORF">HDK90DRAFT_287317</name>
</gene>
<feature type="region of interest" description="Disordered" evidence="1">
    <location>
        <begin position="1"/>
        <end position="28"/>
    </location>
</feature>
<feature type="region of interest" description="Disordered" evidence="1">
    <location>
        <begin position="458"/>
        <end position="503"/>
    </location>
</feature>
<evidence type="ECO:0000313" key="2">
    <source>
        <dbReference type="EMBL" id="KAK8234024.1"/>
    </source>
</evidence>
<sequence>MDHNYTSTPSHRVADTSQYSTPERDDSNARAEFARESICKLKQLGVFDLDGKMPVELIQAIYNEGWMIGEQWAQKHGTSSQLSSNRDGYRDGYREGFKDGHDQAVEAASRRAHGAFDMPAIASVESCGSSDHASLSGLKISHVPSAPLLREAPEIRPAPDASPKSSHTGSPRSPQTPPQPIRFVIPKSTESNKNAPRANRPLHSLKSGQTQDPPAPQDVPHSARAMESGPHNQKTEKQAASSPDLRHTKVKVEDRQSTGSPASDVKESVPDKSARVKASPSLPERRAKDSPMNTRSEHTPPPKPTKRADSLVDTVEKSEDRNLKRPREESKHDDGKVEPEKRRRITTSSKGNFVYSSEDKMEVRDLLRSTCPDSLSRKACTFGRDGDNCSSFHICGAFSRKPYICQYPHHHGNYLHLMPTCVSIFHGRECYRGYQCDHGHEEPDMRLKKEHQRESFYLQRGQKADAERRQQAEAECRASAERKKLEQTAPSAPRRHSDVYGRR</sequence>
<feature type="compositionally biased region" description="Polar residues" evidence="1">
    <location>
        <begin position="1"/>
        <end position="21"/>
    </location>
</feature>
<reference evidence="2 3" key="1">
    <citation type="submission" date="2024-04" db="EMBL/GenBank/DDBJ databases">
        <title>Phyllosticta paracitricarpa is synonymous to the EU quarantine fungus P. citricarpa based on phylogenomic analyses.</title>
        <authorList>
            <consortium name="Lawrence Berkeley National Laboratory"/>
            <person name="Van Ingen-Buijs V.A."/>
            <person name="Van Westerhoven A.C."/>
            <person name="Haridas S."/>
            <person name="Skiadas P."/>
            <person name="Martin F."/>
            <person name="Groenewald J.Z."/>
            <person name="Crous P.W."/>
            <person name="Seidl M.F."/>
        </authorList>
    </citation>
    <scope>NUCLEOTIDE SEQUENCE [LARGE SCALE GENOMIC DNA]</scope>
    <source>
        <strain evidence="2 3">CBS 123374</strain>
    </source>
</reference>
<feature type="compositionally biased region" description="Polar residues" evidence="1">
    <location>
        <begin position="163"/>
        <end position="173"/>
    </location>
</feature>
<feature type="region of interest" description="Disordered" evidence="1">
    <location>
        <begin position="155"/>
        <end position="351"/>
    </location>
</feature>
<feature type="compositionally biased region" description="Basic and acidic residues" evidence="1">
    <location>
        <begin position="264"/>
        <end position="274"/>
    </location>
</feature>
<evidence type="ECO:0000256" key="1">
    <source>
        <dbReference type="SAM" id="MobiDB-lite"/>
    </source>
</evidence>
<organism evidence="2 3">
    <name type="scientific">Phyllosticta capitalensis</name>
    <dbReference type="NCBI Taxonomy" id="121624"/>
    <lineage>
        <taxon>Eukaryota</taxon>
        <taxon>Fungi</taxon>
        <taxon>Dikarya</taxon>
        <taxon>Ascomycota</taxon>
        <taxon>Pezizomycotina</taxon>
        <taxon>Dothideomycetes</taxon>
        <taxon>Dothideomycetes incertae sedis</taxon>
        <taxon>Botryosphaeriales</taxon>
        <taxon>Phyllostictaceae</taxon>
        <taxon>Phyllosticta</taxon>
    </lineage>
</organism>
<evidence type="ECO:0000313" key="3">
    <source>
        <dbReference type="Proteomes" id="UP001492380"/>
    </source>
</evidence>
<accession>A0ABR1YP68</accession>
<dbReference type="Proteomes" id="UP001492380">
    <property type="component" value="Unassembled WGS sequence"/>
</dbReference>
<evidence type="ECO:0008006" key="4">
    <source>
        <dbReference type="Google" id="ProtNLM"/>
    </source>
</evidence>
<feature type="compositionally biased region" description="Basic and acidic residues" evidence="1">
    <location>
        <begin position="283"/>
        <end position="341"/>
    </location>
</feature>
<protein>
    <recommendedName>
        <fullName evidence="4">C3H1-type domain-containing protein</fullName>
    </recommendedName>
</protein>
<feature type="compositionally biased region" description="Basic and acidic residues" evidence="1">
    <location>
        <begin position="244"/>
        <end position="256"/>
    </location>
</feature>
<comment type="caution">
    <text evidence="2">The sequence shown here is derived from an EMBL/GenBank/DDBJ whole genome shotgun (WGS) entry which is preliminary data.</text>
</comment>
<dbReference type="EMBL" id="JBBWRZ010000006">
    <property type="protein sequence ID" value="KAK8234024.1"/>
    <property type="molecule type" value="Genomic_DNA"/>
</dbReference>
<keyword evidence="3" id="KW-1185">Reference proteome</keyword>
<proteinExistence type="predicted"/>
<feature type="compositionally biased region" description="Basic and acidic residues" evidence="1">
    <location>
        <begin position="462"/>
        <end position="486"/>
    </location>
</feature>